<dbReference type="CDD" id="cd01949">
    <property type="entry name" value="GGDEF"/>
    <property type="match status" value="1"/>
</dbReference>
<dbReference type="RefSeq" id="WP_344794399.1">
    <property type="nucleotide sequence ID" value="NZ_BAABBN010000002.1"/>
</dbReference>
<reference evidence="6" key="1">
    <citation type="journal article" date="2019" name="Int. J. Syst. Evol. Microbiol.">
        <title>The Global Catalogue of Microorganisms (GCM) 10K type strain sequencing project: providing services to taxonomists for standard genome sequencing and annotation.</title>
        <authorList>
            <consortium name="The Broad Institute Genomics Platform"/>
            <consortium name="The Broad Institute Genome Sequencing Center for Infectious Disease"/>
            <person name="Wu L."/>
            <person name="Ma J."/>
        </authorList>
    </citation>
    <scope>NUCLEOTIDE SEQUENCE [LARGE SCALE GENOMIC DNA]</scope>
    <source>
        <strain evidence="6">JCM 17551</strain>
    </source>
</reference>
<dbReference type="Proteomes" id="UP001501565">
    <property type="component" value="Unassembled WGS sequence"/>
</dbReference>
<dbReference type="InterPro" id="IPR043128">
    <property type="entry name" value="Rev_trsase/Diguanyl_cyclase"/>
</dbReference>
<dbReference type="InterPro" id="IPR000700">
    <property type="entry name" value="PAS-assoc_C"/>
</dbReference>
<dbReference type="PANTHER" id="PTHR46663">
    <property type="entry name" value="DIGUANYLATE CYCLASE DGCT-RELATED"/>
    <property type="match status" value="1"/>
</dbReference>
<feature type="domain" description="PAC" evidence="3">
    <location>
        <begin position="927"/>
        <end position="979"/>
    </location>
</feature>
<feature type="transmembrane region" description="Helical" evidence="1">
    <location>
        <begin position="248"/>
        <end position="269"/>
    </location>
</feature>
<dbReference type="EMBL" id="BAABBN010000002">
    <property type="protein sequence ID" value="GAA3910361.1"/>
    <property type="molecule type" value="Genomic_DNA"/>
</dbReference>
<dbReference type="InterPro" id="IPR000160">
    <property type="entry name" value="GGDEF_dom"/>
</dbReference>
<dbReference type="PROSITE" id="PS50113">
    <property type="entry name" value="PAC"/>
    <property type="match status" value="3"/>
</dbReference>
<feature type="domain" description="GGDEF" evidence="4">
    <location>
        <begin position="1011"/>
        <end position="1148"/>
    </location>
</feature>
<feature type="domain" description="PAC" evidence="3">
    <location>
        <begin position="664"/>
        <end position="717"/>
    </location>
</feature>
<sequence>MQKHTDYQGLYRSKAVPVYPVILFVVAFLYLVGVMSWQVWKDHQYHIQLSSNTIKNRVVLFHDYFRSQLQPLKQLLAHDYAQPFSDLAEVDDFYLKAVDASALVTSVALVDGDSTVLKDSGVPLSRNLGEPSVTKFRFDARSPISGLRVLNTEQGYLFHRRKDNQGFLVIVFSLAGFKTSLATNEFPLAAYELVDTSTDKQLWVSSSVANKALESRDHVWSVRLLGSELELSGYINHAAMSSHYFSTLTPSALVAFFYLFGGVSLIWYLSTARKENKSLMQKNRELALRGDLILSSISDAVLVIGQNETIHYANHAFYSLLKLTKERDVNEDLKDHREWAAVEKLIQWTDALLKQETPETDEVISIDNLAVTRFVEPTYQIISLEDSSRVVVWVLKDVSEQHRIHDELTTSQSHYKSTFEGAGVALAMMDLNELGDWLENSNIKSIEAFHEWRDRNNWQFQPMADGVLLTEINESACRMLDTIDSMTAVKHLKKSLLHSESKLWSVLLNLILSKKDRAETVMEIKSVTGRLLCLQLNVSFVQGLALEEGGHSEAARANALSSKNLLLSLLDITALKEAKEYADLREKFWQQVVHTVPDIVYVNDVTTRLNVFVNHEIGEQLGYSAAEVAELGDSYWKKLMHPDDKRIFKHEMPQLRQMANGAVKETVLRLQHKNGDWRSYLFSDTPFTRQPDGSVERYIGVGRDITELLQAQSKAGQQARYLEILADNIRDLVWVMDPKFHFKYISPSVIRVLGYSQQEVLNQGIRAFLADDQFARIEREIAVPLQAVMDGKVDAKQYREDTGEHIVDVMALHSDGHYVSLEIKIALLWDENHNFEGLLGSCRDITQRRKSQAELKLAAEVFESSNEAILITDMDGDIVRSNHAFQKVSGYNTKELIGKNIATLCTEQQTEQFYHTLLGLVADSGYWQGEVWHRKKTGEPYPAWVGVSSIRNDDQLVDSYIVIFSDMSERKEAEERIHRLAYYDPLTDLANRSLFREQLQLEMRHADQNEGAVVLLYLDLDNFKPVNDTLGHEAGDILLKEVAQRLSSCVRGSDTVARMGGDEFTIILGGQSTEASARSFGEHVAGQVVSALQEPVLINGQEFIVTASVGVAIYPKHAEDASALLRNADHAMYKAKESGRDLYSFYTKETD</sequence>
<evidence type="ECO:0000256" key="1">
    <source>
        <dbReference type="SAM" id="Phobius"/>
    </source>
</evidence>
<dbReference type="InterPro" id="IPR052163">
    <property type="entry name" value="DGC-Regulatory_Protein"/>
</dbReference>
<dbReference type="Gene3D" id="3.30.450.20">
    <property type="entry name" value="PAS domain"/>
    <property type="match status" value="4"/>
</dbReference>
<name>A0ABP7LYW2_9GAMM</name>
<dbReference type="Pfam" id="PF13426">
    <property type="entry name" value="PAS_9"/>
    <property type="match status" value="2"/>
</dbReference>
<dbReference type="SMART" id="SM00086">
    <property type="entry name" value="PAC"/>
    <property type="match status" value="3"/>
</dbReference>
<evidence type="ECO:0000313" key="5">
    <source>
        <dbReference type="EMBL" id="GAA3910361.1"/>
    </source>
</evidence>
<accession>A0ABP7LYW2</accession>
<feature type="domain" description="PAC" evidence="3">
    <location>
        <begin position="805"/>
        <end position="857"/>
    </location>
</feature>
<evidence type="ECO:0000313" key="6">
    <source>
        <dbReference type="Proteomes" id="UP001501565"/>
    </source>
</evidence>
<keyword evidence="1" id="KW-0472">Membrane</keyword>
<proteinExistence type="predicted"/>
<dbReference type="SUPFAM" id="SSF55785">
    <property type="entry name" value="PYP-like sensor domain (PAS domain)"/>
    <property type="match status" value="4"/>
</dbReference>
<dbReference type="Gene3D" id="3.30.70.270">
    <property type="match status" value="1"/>
</dbReference>
<feature type="domain" description="PAS" evidence="2">
    <location>
        <begin position="854"/>
        <end position="924"/>
    </location>
</feature>
<evidence type="ECO:0000259" key="4">
    <source>
        <dbReference type="PROSITE" id="PS50887"/>
    </source>
</evidence>
<feature type="domain" description="PAS" evidence="2">
    <location>
        <begin position="718"/>
        <end position="792"/>
    </location>
</feature>
<dbReference type="SMART" id="SM00267">
    <property type="entry name" value="GGDEF"/>
    <property type="match status" value="1"/>
</dbReference>
<dbReference type="Pfam" id="PF08447">
    <property type="entry name" value="PAS_3"/>
    <property type="match status" value="1"/>
</dbReference>
<protein>
    <recommendedName>
        <fullName evidence="7">Diguanylate cyclase</fullName>
    </recommendedName>
</protein>
<dbReference type="PROSITE" id="PS50887">
    <property type="entry name" value="GGDEF"/>
    <property type="match status" value="1"/>
</dbReference>
<organism evidence="5 6">
    <name type="scientific">Litoribacillus peritrichatus</name>
    <dbReference type="NCBI Taxonomy" id="718191"/>
    <lineage>
        <taxon>Bacteria</taxon>
        <taxon>Pseudomonadati</taxon>
        <taxon>Pseudomonadota</taxon>
        <taxon>Gammaproteobacteria</taxon>
        <taxon>Oceanospirillales</taxon>
        <taxon>Oceanospirillaceae</taxon>
        <taxon>Litoribacillus</taxon>
    </lineage>
</organism>
<dbReference type="InterPro" id="IPR000014">
    <property type="entry name" value="PAS"/>
</dbReference>
<keyword evidence="1" id="KW-1133">Transmembrane helix</keyword>
<dbReference type="Pfam" id="PF13188">
    <property type="entry name" value="PAS_8"/>
    <property type="match status" value="1"/>
</dbReference>
<dbReference type="InterPro" id="IPR013655">
    <property type="entry name" value="PAS_fold_3"/>
</dbReference>
<dbReference type="InterPro" id="IPR035965">
    <property type="entry name" value="PAS-like_dom_sf"/>
</dbReference>
<dbReference type="InterPro" id="IPR001610">
    <property type="entry name" value="PAC"/>
</dbReference>
<comment type="caution">
    <text evidence="5">The sequence shown here is derived from an EMBL/GenBank/DDBJ whole genome shotgun (WGS) entry which is preliminary data.</text>
</comment>
<dbReference type="SUPFAM" id="SSF55073">
    <property type="entry name" value="Nucleotide cyclase"/>
    <property type="match status" value="1"/>
</dbReference>
<feature type="domain" description="PAS" evidence="2">
    <location>
        <begin position="585"/>
        <end position="662"/>
    </location>
</feature>
<dbReference type="Pfam" id="PF00990">
    <property type="entry name" value="GGDEF"/>
    <property type="match status" value="1"/>
</dbReference>
<evidence type="ECO:0000259" key="3">
    <source>
        <dbReference type="PROSITE" id="PS50113"/>
    </source>
</evidence>
<evidence type="ECO:0008006" key="7">
    <source>
        <dbReference type="Google" id="ProtNLM"/>
    </source>
</evidence>
<evidence type="ECO:0000259" key="2">
    <source>
        <dbReference type="PROSITE" id="PS50112"/>
    </source>
</evidence>
<dbReference type="NCBIfam" id="TIGR00254">
    <property type="entry name" value="GGDEF"/>
    <property type="match status" value="1"/>
</dbReference>
<dbReference type="InterPro" id="IPR029787">
    <property type="entry name" value="Nucleotide_cyclase"/>
</dbReference>
<dbReference type="SMART" id="SM00091">
    <property type="entry name" value="PAS"/>
    <property type="match status" value="4"/>
</dbReference>
<feature type="transmembrane region" description="Helical" evidence="1">
    <location>
        <begin position="18"/>
        <end position="40"/>
    </location>
</feature>
<gene>
    <name evidence="5" type="ORF">GCM10022277_01280</name>
</gene>
<keyword evidence="6" id="KW-1185">Reference proteome</keyword>
<dbReference type="CDD" id="cd00130">
    <property type="entry name" value="PAS"/>
    <property type="match status" value="3"/>
</dbReference>
<dbReference type="NCBIfam" id="TIGR00229">
    <property type="entry name" value="sensory_box"/>
    <property type="match status" value="3"/>
</dbReference>
<dbReference type="PANTHER" id="PTHR46663:SF3">
    <property type="entry name" value="SLL0267 PROTEIN"/>
    <property type="match status" value="1"/>
</dbReference>
<keyword evidence="1" id="KW-0812">Transmembrane</keyword>
<dbReference type="PROSITE" id="PS50112">
    <property type="entry name" value="PAS"/>
    <property type="match status" value="3"/>
</dbReference>